<dbReference type="SUPFAM" id="SSF53850">
    <property type="entry name" value="Periplasmic binding protein-like II"/>
    <property type="match status" value="1"/>
</dbReference>
<accession>A0A4T2C7V6</accession>
<keyword evidence="3" id="KW-1185">Reference proteome</keyword>
<dbReference type="Gene3D" id="3.40.190.10">
    <property type="entry name" value="Periplasmic binding protein-like II"/>
    <property type="match status" value="2"/>
</dbReference>
<name>A0A4T2C7V6_9MICO</name>
<dbReference type="OrthoDB" id="366726at2"/>
<feature type="chain" id="PRO_5039093450" evidence="1">
    <location>
        <begin position="25"/>
        <end position="438"/>
    </location>
</feature>
<sequence length="438" mass="46050">MKKSLLVKAAGLALGATLVFTGCASGNLANGSATSDAVWNDPTGSLAGVTLNFGGGTVKGPIDQVITAFEAKTGVTIKRVTYPDPYEQSLLTKVAVGDKPDLAAWQPTASELTALQASTNLLSLDGAPWLDKLDPALKDVTGILDNTRYAALVTSPSVMGVYYNKDVFAKAGITAAPKNWSEFVADASKIKATGTTPFFEAGGSQWPTQWWVQVQLAEKAKAGLWDDINTNKKQFTSPDVQTAIDNYNTLINQGLFNPDIKTATFDDQSTALLAGSTGIVLQVNALLEQLQLKATSAELDAKLGWFPISADGVTATSIPDNKNGIVAFKSGDPKREAAARQFLTFWMTTDYADFIAASNSVSIEPSVPTPSGVPQLAKTISASLADSVGSMQSQAIANPDLYINLANMIQGTVTPVQVAETTQNQFAQLAKAQGAAGF</sequence>
<feature type="signal peptide" evidence="1">
    <location>
        <begin position="1"/>
        <end position="24"/>
    </location>
</feature>
<dbReference type="PANTHER" id="PTHR43649">
    <property type="entry name" value="ARABINOSE-BINDING PROTEIN-RELATED"/>
    <property type="match status" value="1"/>
</dbReference>
<gene>
    <name evidence="2" type="ORF">D4765_06085</name>
</gene>
<dbReference type="AlphaFoldDB" id="A0A4T2C7V6"/>
<dbReference type="InterPro" id="IPR050490">
    <property type="entry name" value="Bact_solute-bd_prot1"/>
</dbReference>
<evidence type="ECO:0000256" key="1">
    <source>
        <dbReference type="SAM" id="SignalP"/>
    </source>
</evidence>
<protein>
    <submittedName>
        <fullName evidence="2">Carbohydrate ABC transporter substrate-binding protein</fullName>
    </submittedName>
</protein>
<reference evidence="2 3" key="1">
    <citation type="journal article" date="2019" name="Microorganisms">
        <title>Systematic Affiliation and Genome Analysis of Subtercola vilae DB165(T) with Particular Emphasis on Cold Adaptation of an Isolate from a High-Altitude Cold Volcano Lake.</title>
        <authorList>
            <person name="Villalobos A.S."/>
            <person name="Wiese J."/>
            <person name="Imhoff J.F."/>
            <person name="Dorador C."/>
            <person name="Keller A."/>
            <person name="Hentschel U."/>
        </authorList>
    </citation>
    <scope>NUCLEOTIDE SEQUENCE [LARGE SCALE GENOMIC DNA]</scope>
    <source>
        <strain evidence="2 3">DB165</strain>
    </source>
</reference>
<dbReference type="Pfam" id="PF01547">
    <property type="entry name" value="SBP_bac_1"/>
    <property type="match status" value="1"/>
</dbReference>
<evidence type="ECO:0000313" key="3">
    <source>
        <dbReference type="Proteomes" id="UP000306192"/>
    </source>
</evidence>
<keyword evidence="1" id="KW-0732">Signal</keyword>
<proteinExistence type="predicted"/>
<dbReference type="PROSITE" id="PS51257">
    <property type="entry name" value="PROKAR_LIPOPROTEIN"/>
    <property type="match status" value="1"/>
</dbReference>
<dbReference type="Proteomes" id="UP000306192">
    <property type="component" value="Unassembled WGS sequence"/>
</dbReference>
<organism evidence="2 3">
    <name type="scientific">Subtercola vilae</name>
    <dbReference type="NCBI Taxonomy" id="2056433"/>
    <lineage>
        <taxon>Bacteria</taxon>
        <taxon>Bacillati</taxon>
        <taxon>Actinomycetota</taxon>
        <taxon>Actinomycetes</taxon>
        <taxon>Micrococcales</taxon>
        <taxon>Microbacteriaceae</taxon>
        <taxon>Subtercola</taxon>
    </lineage>
</organism>
<dbReference type="RefSeq" id="WP_136641399.1">
    <property type="nucleotide sequence ID" value="NZ_QYRT01000008.1"/>
</dbReference>
<dbReference type="InterPro" id="IPR006059">
    <property type="entry name" value="SBP"/>
</dbReference>
<evidence type="ECO:0000313" key="2">
    <source>
        <dbReference type="EMBL" id="TIH38666.1"/>
    </source>
</evidence>
<dbReference type="EMBL" id="QYRT01000008">
    <property type="protein sequence ID" value="TIH38666.1"/>
    <property type="molecule type" value="Genomic_DNA"/>
</dbReference>
<comment type="caution">
    <text evidence="2">The sequence shown here is derived from an EMBL/GenBank/DDBJ whole genome shotgun (WGS) entry which is preliminary data.</text>
</comment>